<accession>A0A955IBG1</accession>
<gene>
    <name evidence="1" type="ORF">KC678_02840</name>
</gene>
<reference evidence="1" key="1">
    <citation type="submission" date="2020-04" db="EMBL/GenBank/DDBJ databases">
        <authorList>
            <person name="Zhang T."/>
        </authorList>
    </citation>
    <scope>NUCLEOTIDE SEQUENCE</scope>
    <source>
        <strain evidence="1">HKST-UBA13</strain>
    </source>
</reference>
<reference evidence="1" key="2">
    <citation type="journal article" date="2021" name="Microbiome">
        <title>Successional dynamics and alternative stable states in a saline activated sludge microbial community over 9 years.</title>
        <authorList>
            <person name="Wang Y."/>
            <person name="Ye J."/>
            <person name="Ju F."/>
            <person name="Liu L."/>
            <person name="Boyd J.A."/>
            <person name="Deng Y."/>
            <person name="Parks D.H."/>
            <person name="Jiang X."/>
            <person name="Yin X."/>
            <person name="Woodcroft B.J."/>
            <person name="Tyson G.W."/>
            <person name="Hugenholtz P."/>
            <person name="Polz M.F."/>
            <person name="Zhang T."/>
        </authorList>
    </citation>
    <scope>NUCLEOTIDE SEQUENCE</scope>
    <source>
        <strain evidence="1">HKST-UBA13</strain>
    </source>
</reference>
<protein>
    <submittedName>
        <fullName evidence="1">Uncharacterized protein</fullName>
    </submittedName>
</protein>
<comment type="caution">
    <text evidence="1">The sequence shown here is derived from an EMBL/GenBank/DDBJ whole genome shotgun (WGS) entry which is preliminary data.</text>
</comment>
<proteinExistence type="predicted"/>
<evidence type="ECO:0000313" key="1">
    <source>
        <dbReference type="EMBL" id="MCA9381177.1"/>
    </source>
</evidence>
<name>A0A955IBG1_9BACT</name>
<evidence type="ECO:0000313" key="2">
    <source>
        <dbReference type="Proteomes" id="UP000775877"/>
    </source>
</evidence>
<sequence>MINKEEVLKRIGELIEDEGISTKSNLSTEELFKEFILPSLDQSKQTLSSLYKFEVKNYSGIFGKLKSKIINKIKNIVINVVERESMRQQKFNELVYQSLLLLIDEKSNQNPTSSSVNK</sequence>
<organism evidence="1 2">
    <name type="scientific">Candidatus Dojkabacteria bacterium</name>
    <dbReference type="NCBI Taxonomy" id="2099670"/>
    <lineage>
        <taxon>Bacteria</taxon>
        <taxon>Candidatus Dojkabacteria</taxon>
    </lineage>
</organism>
<dbReference type="EMBL" id="JAGQLJ010000057">
    <property type="protein sequence ID" value="MCA9381177.1"/>
    <property type="molecule type" value="Genomic_DNA"/>
</dbReference>
<dbReference type="AlphaFoldDB" id="A0A955IBG1"/>
<dbReference type="Proteomes" id="UP000775877">
    <property type="component" value="Unassembled WGS sequence"/>
</dbReference>